<evidence type="ECO:0000259" key="3">
    <source>
        <dbReference type="PROSITE" id="PS50075"/>
    </source>
</evidence>
<dbReference type="EMBL" id="CP059572">
    <property type="protein sequence ID" value="QXJ21427.1"/>
    <property type="molecule type" value="Genomic_DNA"/>
</dbReference>
<dbReference type="InterPro" id="IPR006162">
    <property type="entry name" value="Ppantetheine_attach_site"/>
</dbReference>
<reference evidence="4" key="1">
    <citation type="submission" date="2020-07" db="EMBL/GenBank/DDBJ databases">
        <authorList>
            <person name="Tarantini F.S."/>
            <person name="Hong K.W."/>
            <person name="Chan K.G."/>
        </authorList>
    </citation>
    <scope>NUCLEOTIDE SEQUENCE</scope>
    <source>
        <strain evidence="4">32-07</strain>
    </source>
</reference>
<keyword evidence="5" id="KW-1185">Reference proteome</keyword>
<dbReference type="PROSITE" id="PS50075">
    <property type="entry name" value="CARRIER"/>
    <property type="match status" value="1"/>
</dbReference>
<keyword evidence="2" id="KW-0597">Phosphoprotein</keyword>
<feature type="domain" description="Carrier" evidence="3">
    <location>
        <begin position="4"/>
        <end position="85"/>
    </location>
</feature>
<evidence type="ECO:0000256" key="2">
    <source>
        <dbReference type="ARBA" id="ARBA00022553"/>
    </source>
</evidence>
<gene>
    <name evidence="4" type="ORF">AGRA3207_002279</name>
</gene>
<accession>A0ABX8QUL5</accession>
<dbReference type="InterPro" id="IPR009081">
    <property type="entry name" value="PP-bd_ACP"/>
</dbReference>
<dbReference type="PROSITE" id="PS00012">
    <property type="entry name" value="PHOSPHOPANTETHEINE"/>
    <property type="match status" value="1"/>
</dbReference>
<organism evidence="4 5">
    <name type="scientific">Actinomadura graeca</name>
    <dbReference type="NCBI Taxonomy" id="2750812"/>
    <lineage>
        <taxon>Bacteria</taxon>
        <taxon>Bacillati</taxon>
        <taxon>Actinomycetota</taxon>
        <taxon>Actinomycetes</taxon>
        <taxon>Streptosporangiales</taxon>
        <taxon>Thermomonosporaceae</taxon>
        <taxon>Actinomadura</taxon>
    </lineage>
</organism>
<name>A0ABX8QUL5_9ACTN</name>
<dbReference type="SUPFAM" id="SSF47336">
    <property type="entry name" value="ACP-like"/>
    <property type="match status" value="1"/>
</dbReference>
<dbReference type="Pfam" id="PF00550">
    <property type="entry name" value="PP-binding"/>
    <property type="match status" value="1"/>
</dbReference>
<dbReference type="InterPro" id="IPR036736">
    <property type="entry name" value="ACP-like_sf"/>
</dbReference>
<evidence type="ECO:0000256" key="1">
    <source>
        <dbReference type="ARBA" id="ARBA00022450"/>
    </source>
</evidence>
<protein>
    <recommendedName>
        <fullName evidence="3">Carrier domain-containing protein</fullName>
    </recommendedName>
</protein>
<evidence type="ECO:0000313" key="5">
    <source>
        <dbReference type="Proteomes" id="UP001049518"/>
    </source>
</evidence>
<dbReference type="Gene3D" id="1.10.1200.10">
    <property type="entry name" value="ACP-like"/>
    <property type="match status" value="1"/>
</dbReference>
<sequence>MRLFPQRSARRRVVALLAEVRPESASRAAAGGARLGQDLGMDSLATAALAVRLAEEFEIDLVALAGRRAEIETIDDLVAVVEELADAG</sequence>
<evidence type="ECO:0000313" key="4">
    <source>
        <dbReference type="EMBL" id="QXJ21427.1"/>
    </source>
</evidence>
<proteinExistence type="predicted"/>
<dbReference type="RefSeq" id="WP_231334577.1">
    <property type="nucleotide sequence ID" value="NZ_CP059572.1"/>
</dbReference>
<keyword evidence="1" id="KW-0596">Phosphopantetheine</keyword>
<dbReference type="Proteomes" id="UP001049518">
    <property type="component" value="Chromosome"/>
</dbReference>